<feature type="signal peptide" evidence="1">
    <location>
        <begin position="1"/>
        <end position="22"/>
    </location>
</feature>
<dbReference type="EMBL" id="FNBN01000001">
    <property type="protein sequence ID" value="SDF05161.1"/>
    <property type="molecule type" value="Genomic_DNA"/>
</dbReference>
<keyword evidence="1" id="KW-0732">Signal</keyword>
<dbReference type="STRING" id="104663.SAMN04488121_101637"/>
<protein>
    <submittedName>
        <fullName evidence="2">YD repeat-containing protein</fullName>
    </submittedName>
</protein>
<dbReference type="InterPro" id="IPR006530">
    <property type="entry name" value="YD"/>
</dbReference>
<dbReference type="OrthoDB" id="680656at2"/>
<gene>
    <name evidence="2" type="ORF">SAMN04488121_101637</name>
</gene>
<dbReference type="AlphaFoldDB" id="A0A1G7HXC1"/>
<reference evidence="2 3" key="1">
    <citation type="submission" date="2016-10" db="EMBL/GenBank/DDBJ databases">
        <authorList>
            <person name="de Groot N.N."/>
        </authorList>
    </citation>
    <scope>NUCLEOTIDE SEQUENCE [LARGE SCALE GENOMIC DNA]</scope>
    <source>
        <strain evidence="2 3">DSM 527</strain>
    </source>
</reference>
<evidence type="ECO:0000256" key="1">
    <source>
        <dbReference type="SAM" id="SignalP"/>
    </source>
</evidence>
<dbReference type="NCBIfam" id="TIGR01643">
    <property type="entry name" value="YD_repeat_2x"/>
    <property type="match status" value="1"/>
</dbReference>
<evidence type="ECO:0000313" key="3">
    <source>
        <dbReference type="Proteomes" id="UP000199045"/>
    </source>
</evidence>
<evidence type="ECO:0000313" key="2">
    <source>
        <dbReference type="EMBL" id="SDF05161.1"/>
    </source>
</evidence>
<feature type="chain" id="PRO_5011472109" evidence="1">
    <location>
        <begin position="23"/>
        <end position="1109"/>
    </location>
</feature>
<organism evidence="2 3">
    <name type="scientific">Chitinophaga filiformis</name>
    <name type="common">Myxococcus filiformis</name>
    <name type="synonym">Flexibacter filiformis</name>
    <dbReference type="NCBI Taxonomy" id="104663"/>
    <lineage>
        <taxon>Bacteria</taxon>
        <taxon>Pseudomonadati</taxon>
        <taxon>Bacteroidota</taxon>
        <taxon>Chitinophagia</taxon>
        <taxon>Chitinophagales</taxon>
        <taxon>Chitinophagaceae</taxon>
        <taxon>Chitinophaga</taxon>
    </lineage>
</organism>
<sequence>MNMKPRLLLLTVALLTSGTLKAQSNTSPLARITPPAPEAASISKYGIYPVSMFTGLPNISIPLYNIEIGDYSLPISLDYHSSGIKVDDLASCVGLGWNINAGGVITRTVMGVPDEDPAHGSFKLKIKREAAINETDYDTFLDAIEDDADTEPDIFSFNFGNKSGKFIISPDKEIRMVPHNNLKVRYDNGLFAITDDDGTIYKFEKTSYSTSSTEFGAVKYYPTTSWYLTTILLANKLDSITFAYSGFTPGRMETIDYELSLGKEVIKEITECHGDICPFIYWYKPNSLPMKMVTYENYSFWYVSNITFPSGKVDFTLNATRQDYGHILDKMTVTNINGNIIKQVGLTHSYFYNDQGYNVFALPQDKYRLKLTEVNEIGAAGTAPLKHIFQYEEQYQLPPRKNCGIDFWGYYNGKNTNEQLIPLDDNGRQYTFVDRNGMSDISTISKPADRTSNEDYMKAGMLKRIYYPTGGYTDFDFEANRIAIDKVVEKPGATIFVAAKKDDVVNDSTRYAKFISPITLGISSQTPATLTLNLPLWSDIKKPEIIFQNLTKGSFERYRTYPGDATFRTVNIALNEGDVYLVTASIFPNPNDPNDDTDEDVLATVKWPSGQNQTISVVQKGPGLRIKSIKNYTATGALAKQEDYRYGTNESGLGEIGFLDYLFSRRTYVQDYVYCLPKGTPGGSEGWISYSFPVNRLEILSRPIFGYSDFGGSSIFYPEVTKYEVGSGRDNGKTVYNYDYELDDKIDANYPEPQLLVSAGWKSGNLLSERKYKRKTDGTYQLVAESANEYSLYSIDTIYGLKVRAKTIFVGDGTCRPTQGNPHTGFELSRDFFYFEYPVMSGIKKITNTVNKNYSEDNTTMSAGISYTYNTSNFLPATITSKNSKGEIVKEVNKYPSDKASIMGLTAAESIAVDTMKARNMVSALIEKEQFIGDVSVALAHFEYNLWGGGNGLVGLKKNKVRLGGGAIQDMYEIFGYDEHGNMLERATRNGVHEVYLWGYNKAYPIAQVLNATYSSVSNLVSNAIIQHPASAAALDTELSKLRNVQLLPGVDVTTFTYEPLLGTTSIKDPSGKVIYYEYDSFSRLKTVRNADGKVLKFIDYQYQQPVSK</sequence>
<proteinExistence type="predicted"/>
<accession>A0A1G7HXC1</accession>
<dbReference type="Proteomes" id="UP000199045">
    <property type="component" value="Unassembled WGS sequence"/>
</dbReference>
<dbReference type="Gene3D" id="2.180.10.10">
    <property type="entry name" value="RHS repeat-associated core"/>
    <property type="match status" value="1"/>
</dbReference>
<name>A0A1G7HXC1_CHIFI</name>